<feature type="non-terminal residue" evidence="1">
    <location>
        <position position="1"/>
    </location>
</feature>
<evidence type="ECO:0000313" key="2">
    <source>
        <dbReference type="Proteomes" id="UP000236370"/>
    </source>
</evidence>
<organism evidence="1 2">
    <name type="scientific">Pan troglodytes</name>
    <name type="common">Chimpanzee</name>
    <dbReference type="NCBI Taxonomy" id="9598"/>
    <lineage>
        <taxon>Eukaryota</taxon>
        <taxon>Metazoa</taxon>
        <taxon>Chordata</taxon>
        <taxon>Craniata</taxon>
        <taxon>Vertebrata</taxon>
        <taxon>Euteleostomi</taxon>
        <taxon>Mammalia</taxon>
        <taxon>Eutheria</taxon>
        <taxon>Euarchontoglires</taxon>
        <taxon>Primates</taxon>
        <taxon>Haplorrhini</taxon>
        <taxon>Catarrhini</taxon>
        <taxon>Hominidae</taxon>
        <taxon>Pan</taxon>
    </lineage>
</organism>
<comment type="caution">
    <text evidence="1">The sequence shown here is derived from an EMBL/GenBank/DDBJ whole genome shotgun (WGS) entry which is preliminary data.</text>
</comment>
<name>A0A2J8KH31_PANTR</name>
<reference evidence="1 2" key="1">
    <citation type="submission" date="2017-12" db="EMBL/GenBank/DDBJ databases">
        <title>High-resolution comparative analysis of great ape genomes.</title>
        <authorList>
            <person name="Pollen A."/>
            <person name="Hastie A."/>
            <person name="Hormozdiari F."/>
            <person name="Dougherty M."/>
            <person name="Liu R."/>
            <person name="Chaisson M."/>
            <person name="Hoppe E."/>
            <person name="Hill C."/>
            <person name="Pang A."/>
            <person name="Hillier L."/>
            <person name="Baker C."/>
            <person name="Armstrong J."/>
            <person name="Shendure J."/>
            <person name="Paten B."/>
            <person name="Wilson R."/>
            <person name="Chao H."/>
            <person name="Schneider V."/>
            <person name="Ventura M."/>
            <person name="Kronenberg Z."/>
            <person name="Murali S."/>
            <person name="Gordon D."/>
            <person name="Cantsilieris S."/>
            <person name="Munson K."/>
            <person name="Nelson B."/>
            <person name="Raja A."/>
            <person name="Underwood J."/>
            <person name="Diekhans M."/>
            <person name="Fiddes I."/>
            <person name="Haussler D."/>
            <person name="Eichler E."/>
        </authorList>
    </citation>
    <scope>NUCLEOTIDE SEQUENCE [LARGE SCALE GENOMIC DNA]</scope>
    <source>
        <strain evidence="1">Yerkes chimp pedigree #C0471</strain>
    </source>
</reference>
<dbReference type="Proteomes" id="UP000236370">
    <property type="component" value="Unassembled WGS sequence"/>
</dbReference>
<sequence>SFLNGLASLVMLCRYRTFVPASSPMYHTCVAFAWMRKLRHSKAK</sequence>
<evidence type="ECO:0000313" key="1">
    <source>
        <dbReference type="EMBL" id="PNI34300.1"/>
    </source>
</evidence>
<dbReference type="AlphaFoldDB" id="A0A2J8KH31"/>
<protein>
    <submittedName>
        <fullName evidence="1">PGAP3 isoform 10</fullName>
    </submittedName>
</protein>
<gene>
    <name evidence="1" type="ORF">CK820_G0039159</name>
</gene>
<dbReference type="EMBL" id="NBAG03000371">
    <property type="protein sequence ID" value="PNI34300.1"/>
    <property type="molecule type" value="Genomic_DNA"/>
</dbReference>
<proteinExistence type="predicted"/>
<accession>A0A2J8KH31</accession>